<reference evidence="1" key="1">
    <citation type="journal article" date="2021" name="Nat. Commun.">
        <title>Genetic determinants of endophytism in the Arabidopsis root mycobiome.</title>
        <authorList>
            <person name="Mesny F."/>
            <person name="Miyauchi S."/>
            <person name="Thiergart T."/>
            <person name="Pickel B."/>
            <person name="Atanasova L."/>
            <person name="Karlsson M."/>
            <person name="Huettel B."/>
            <person name="Barry K.W."/>
            <person name="Haridas S."/>
            <person name="Chen C."/>
            <person name="Bauer D."/>
            <person name="Andreopoulos W."/>
            <person name="Pangilinan J."/>
            <person name="LaButti K."/>
            <person name="Riley R."/>
            <person name="Lipzen A."/>
            <person name="Clum A."/>
            <person name="Drula E."/>
            <person name="Henrissat B."/>
            <person name="Kohler A."/>
            <person name="Grigoriev I.V."/>
            <person name="Martin F.M."/>
            <person name="Hacquard S."/>
        </authorList>
    </citation>
    <scope>NUCLEOTIDE SEQUENCE</scope>
    <source>
        <strain evidence="1">MPI-CAGE-CH-0230</strain>
    </source>
</reference>
<name>A0A9P9BPD5_9PEZI</name>
<dbReference type="GeneID" id="70188409"/>
<organism evidence="1 2">
    <name type="scientific">Microdochium trichocladiopsis</name>
    <dbReference type="NCBI Taxonomy" id="1682393"/>
    <lineage>
        <taxon>Eukaryota</taxon>
        <taxon>Fungi</taxon>
        <taxon>Dikarya</taxon>
        <taxon>Ascomycota</taxon>
        <taxon>Pezizomycotina</taxon>
        <taxon>Sordariomycetes</taxon>
        <taxon>Xylariomycetidae</taxon>
        <taxon>Xylariales</taxon>
        <taxon>Microdochiaceae</taxon>
        <taxon>Microdochium</taxon>
    </lineage>
</organism>
<evidence type="ECO:0000313" key="2">
    <source>
        <dbReference type="Proteomes" id="UP000756346"/>
    </source>
</evidence>
<comment type="caution">
    <text evidence="1">The sequence shown here is derived from an EMBL/GenBank/DDBJ whole genome shotgun (WGS) entry which is preliminary data.</text>
</comment>
<evidence type="ECO:0000313" key="1">
    <source>
        <dbReference type="EMBL" id="KAH7029154.1"/>
    </source>
</evidence>
<gene>
    <name evidence="1" type="ORF">B0I36DRAFT_363733</name>
</gene>
<proteinExistence type="predicted"/>
<dbReference type="EMBL" id="JAGTJQ010000006">
    <property type="protein sequence ID" value="KAH7029154.1"/>
    <property type="molecule type" value="Genomic_DNA"/>
</dbReference>
<accession>A0A9P9BPD5</accession>
<protein>
    <submittedName>
        <fullName evidence="1">Uncharacterized protein</fullName>
    </submittedName>
</protein>
<keyword evidence="2" id="KW-1185">Reference proteome</keyword>
<dbReference type="Proteomes" id="UP000756346">
    <property type="component" value="Unassembled WGS sequence"/>
</dbReference>
<dbReference type="OrthoDB" id="21214at2759"/>
<dbReference type="AlphaFoldDB" id="A0A9P9BPD5"/>
<dbReference type="RefSeq" id="XP_046011442.1">
    <property type="nucleotide sequence ID" value="XM_046158863.1"/>
</dbReference>
<sequence>MVQYKTADFPINEAAPFQGRVALYLDDGPERAMAFRPTSASTWANAHDGAETEILQIVSHATLDALATQTRGEPAALLFKAEGLLKRNLKGFYRPFTAGGSSSIQIDPQTTPRSRNDVEEQDLQPVVELSGPLMELGHWTLKFPSNDSSHSGHNIEYRPVGMSSRDDYFVKDSILYFWAVNDLTPTEAVSRGSQSDRGPRCSCSRLYKVVDGKRLEVARFWTKKHRDREGLFLVDDEQVDIVVAGATCVIVATRVDSFRK</sequence>